<reference evidence="2" key="1">
    <citation type="submission" date="2020-03" db="EMBL/GenBank/DDBJ databases">
        <title>The deep terrestrial virosphere.</title>
        <authorList>
            <person name="Holmfeldt K."/>
            <person name="Nilsson E."/>
            <person name="Simone D."/>
            <person name="Lopez-Fernandez M."/>
            <person name="Wu X."/>
            <person name="de Brujin I."/>
            <person name="Lundin D."/>
            <person name="Andersson A."/>
            <person name="Bertilsson S."/>
            <person name="Dopson M."/>
        </authorList>
    </citation>
    <scope>NUCLEOTIDE SEQUENCE</scope>
    <source>
        <strain evidence="2">TM448A04523</strain>
    </source>
</reference>
<sequence length="224" mass="23706">MARRNDKWVSEQQALAALSGTLHAIDRAESWLAGRIDATRQRAEQSLPEDYLLPVGRVSTGQVVTGAELVLCGARTDTQLVAVRADLVSSAVAERSAMLDPHSQAIEAAALARGLDHDATCDRRAGPTMVDHAPRGMAGIVGKRSEVSTYPIGQPGCASAVSRRPLPSPGPHGLLSAGWLGLDVGGLSRVDAIGGRAISPQYRVTTTRKTRRGKKGGKRHKIPQ</sequence>
<accession>A0A6H2A203</accession>
<evidence type="ECO:0000256" key="1">
    <source>
        <dbReference type="SAM" id="MobiDB-lite"/>
    </source>
</evidence>
<dbReference type="AlphaFoldDB" id="A0A6H2A203"/>
<protein>
    <submittedName>
        <fullName evidence="2">Uncharacterized protein</fullName>
    </submittedName>
</protein>
<gene>
    <name evidence="2" type="ORF">TM448A04523_0003</name>
</gene>
<feature type="region of interest" description="Disordered" evidence="1">
    <location>
        <begin position="203"/>
        <end position="224"/>
    </location>
</feature>
<proteinExistence type="predicted"/>
<name>A0A6H2A203_9ZZZZ</name>
<feature type="compositionally biased region" description="Basic residues" evidence="1">
    <location>
        <begin position="206"/>
        <end position="224"/>
    </location>
</feature>
<dbReference type="EMBL" id="MT144488">
    <property type="protein sequence ID" value="QJA54226.1"/>
    <property type="molecule type" value="Genomic_DNA"/>
</dbReference>
<organism evidence="2">
    <name type="scientific">viral metagenome</name>
    <dbReference type="NCBI Taxonomy" id="1070528"/>
    <lineage>
        <taxon>unclassified sequences</taxon>
        <taxon>metagenomes</taxon>
        <taxon>organismal metagenomes</taxon>
    </lineage>
</organism>
<evidence type="ECO:0000313" key="2">
    <source>
        <dbReference type="EMBL" id="QJA54226.1"/>
    </source>
</evidence>